<evidence type="ECO:0000313" key="1">
    <source>
        <dbReference type="EMBL" id="MBM7571407.1"/>
    </source>
</evidence>
<dbReference type="RefSeq" id="WP_204498969.1">
    <property type="nucleotide sequence ID" value="NZ_JAFBDR010000008.1"/>
</dbReference>
<dbReference type="Proteomes" id="UP001296943">
    <property type="component" value="Unassembled WGS sequence"/>
</dbReference>
<gene>
    <name evidence="1" type="ORF">JOC48_001903</name>
</gene>
<dbReference type="EMBL" id="JAFBDR010000008">
    <property type="protein sequence ID" value="MBM7571407.1"/>
    <property type="molecule type" value="Genomic_DNA"/>
</dbReference>
<organism evidence="1 2">
    <name type="scientific">Aquibacillus albus</name>
    <dbReference type="NCBI Taxonomy" id="1168171"/>
    <lineage>
        <taxon>Bacteria</taxon>
        <taxon>Bacillati</taxon>
        <taxon>Bacillota</taxon>
        <taxon>Bacilli</taxon>
        <taxon>Bacillales</taxon>
        <taxon>Bacillaceae</taxon>
        <taxon>Aquibacillus</taxon>
    </lineage>
</organism>
<name>A0ABS2MZW2_9BACI</name>
<comment type="caution">
    <text evidence="1">The sequence shown here is derived from an EMBL/GenBank/DDBJ whole genome shotgun (WGS) entry which is preliminary data.</text>
</comment>
<keyword evidence="2" id="KW-1185">Reference proteome</keyword>
<protein>
    <submittedName>
        <fullName evidence="1">Transposase YdaD</fullName>
    </submittedName>
</protein>
<reference evidence="1 2" key="1">
    <citation type="submission" date="2021-01" db="EMBL/GenBank/DDBJ databases">
        <title>Genomic Encyclopedia of Type Strains, Phase IV (KMG-IV): sequencing the most valuable type-strain genomes for metagenomic binning, comparative biology and taxonomic classification.</title>
        <authorList>
            <person name="Goeker M."/>
        </authorList>
    </citation>
    <scope>NUCLEOTIDE SEQUENCE [LARGE SCALE GENOMIC DNA]</scope>
    <source>
        <strain evidence="1 2">DSM 23711</strain>
    </source>
</reference>
<sequence>MVYMDRENLPKSLAEWEKIFKDEGREEGKAENDRAVARRMLNDGMSLELVAKYVTLSRKPPYAVQSKRVVPIKNKL</sequence>
<evidence type="ECO:0000313" key="2">
    <source>
        <dbReference type="Proteomes" id="UP001296943"/>
    </source>
</evidence>
<accession>A0ABS2MZW2</accession>
<proteinExistence type="predicted"/>